<organism evidence="4 5">
    <name type="scientific">Streptomyces spiramenti</name>
    <dbReference type="NCBI Taxonomy" id="2720606"/>
    <lineage>
        <taxon>Bacteria</taxon>
        <taxon>Bacillati</taxon>
        <taxon>Actinomycetota</taxon>
        <taxon>Actinomycetes</taxon>
        <taxon>Kitasatosporales</taxon>
        <taxon>Streptomycetaceae</taxon>
        <taxon>Streptomyces</taxon>
    </lineage>
</organism>
<proteinExistence type="predicted"/>
<dbReference type="EMBL" id="JAAVJB010000109">
    <property type="protein sequence ID" value="NJP67409.1"/>
    <property type="molecule type" value="Genomic_DNA"/>
</dbReference>
<evidence type="ECO:0000259" key="3">
    <source>
        <dbReference type="PROSITE" id="PS50110"/>
    </source>
</evidence>
<dbReference type="Pfam" id="PF00072">
    <property type="entry name" value="Response_reg"/>
    <property type="match status" value="1"/>
</dbReference>
<feature type="modified residue" description="4-aspartylphosphate" evidence="2">
    <location>
        <position position="56"/>
    </location>
</feature>
<comment type="caution">
    <text evidence="4">The sequence shown here is derived from an EMBL/GenBank/DDBJ whole genome shotgun (WGS) entry which is preliminary data.</text>
</comment>
<name>A0ABX1AJV7_9ACTN</name>
<keyword evidence="5" id="KW-1185">Reference proteome</keyword>
<accession>A0ABX1AJV7</accession>
<dbReference type="InterPro" id="IPR011006">
    <property type="entry name" value="CheY-like_superfamily"/>
</dbReference>
<evidence type="ECO:0000313" key="4">
    <source>
        <dbReference type="EMBL" id="NJP67409.1"/>
    </source>
</evidence>
<dbReference type="RefSeq" id="WP_167933935.1">
    <property type="nucleotide sequence ID" value="NZ_JAAVJB010000109.1"/>
</dbReference>
<dbReference type="SMART" id="SM00448">
    <property type="entry name" value="REC"/>
    <property type="match status" value="1"/>
</dbReference>
<dbReference type="InterPro" id="IPR050595">
    <property type="entry name" value="Bact_response_regulator"/>
</dbReference>
<dbReference type="Proteomes" id="UP000746503">
    <property type="component" value="Unassembled WGS sequence"/>
</dbReference>
<dbReference type="PANTHER" id="PTHR44591:SF18">
    <property type="entry name" value="REGULATORY PROTEIN"/>
    <property type="match status" value="1"/>
</dbReference>
<dbReference type="PROSITE" id="PS50110">
    <property type="entry name" value="RESPONSE_REGULATORY"/>
    <property type="match status" value="1"/>
</dbReference>
<dbReference type="SUPFAM" id="SSF52172">
    <property type="entry name" value="CheY-like"/>
    <property type="match status" value="1"/>
</dbReference>
<protein>
    <submittedName>
        <fullName evidence="4">Response regulator</fullName>
    </submittedName>
</protein>
<feature type="domain" description="Response regulatory" evidence="3">
    <location>
        <begin position="7"/>
        <end position="118"/>
    </location>
</feature>
<sequence length="135" mass="14437">MPGACGRVLVVDDSQVIRQLMRVILELDGFEVMTANDGVDCLENVRGLRPDLITLDVVMPRLDGLTTAERLRDAPDTGAIPLMLVTATPVGPQPLPVDAVVPKPFDPHELLGHARHLARGAARPAPVRLARSLAG</sequence>
<evidence type="ECO:0000256" key="2">
    <source>
        <dbReference type="PROSITE-ProRule" id="PRU00169"/>
    </source>
</evidence>
<keyword evidence="1 2" id="KW-0597">Phosphoprotein</keyword>
<dbReference type="Gene3D" id="3.40.50.2300">
    <property type="match status" value="1"/>
</dbReference>
<dbReference type="PANTHER" id="PTHR44591">
    <property type="entry name" value="STRESS RESPONSE REGULATOR PROTEIN 1"/>
    <property type="match status" value="1"/>
</dbReference>
<evidence type="ECO:0000313" key="5">
    <source>
        <dbReference type="Proteomes" id="UP000746503"/>
    </source>
</evidence>
<reference evidence="4 5" key="1">
    <citation type="submission" date="2020-03" db="EMBL/GenBank/DDBJ databases">
        <title>Draft genome of Streptomyces sp. ventii, isolated from the Axial Seamount in the Pacific Ocean, and resequencing of the two type strains Streptomyces lonarensis strain NCL 716 and Streptomyces bohaiensis strain 11A07.</title>
        <authorList>
            <person name="Loughran R.M."/>
            <person name="Pfannmuller K.M."/>
            <person name="Wasson B.J."/>
            <person name="Deadmond M.C."/>
            <person name="Paddock B.E."/>
            <person name="Koyack M.J."/>
            <person name="Gallegos D.A."/>
            <person name="Mitchell E.A."/>
            <person name="Ushijima B."/>
            <person name="Saw J.H."/>
            <person name="Mcphail K.L."/>
            <person name="Videau P."/>
        </authorList>
    </citation>
    <scope>NUCLEOTIDE SEQUENCE [LARGE SCALE GENOMIC DNA]</scope>
    <source>
        <strain evidence="5">5675061</strain>
    </source>
</reference>
<evidence type="ECO:0000256" key="1">
    <source>
        <dbReference type="ARBA" id="ARBA00022553"/>
    </source>
</evidence>
<dbReference type="InterPro" id="IPR001789">
    <property type="entry name" value="Sig_transdc_resp-reg_receiver"/>
</dbReference>
<gene>
    <name evidence="4" type="ORF">HCJ92_14135</name>
</gene>